<dbReference type="EMBL" id="MTYJ01000215">
    <property type="protein sequence ID" value="OWA51129.1"/>
    <property type="molecule type" value="Genomic_DNA"/>
</dbReference>
<gene>
    <name evidence="1" type="ORF">BV898_15626</name>
</gene>
<proteinExistence type="predicted"/>
<dbReference type="AlphaFoldDB" id="A0A9X6NKI6"/>
<protein>
    <submittedName>
        <fullName evidence="1">Uncharacterized protein</fullName>
    </submittedName>
</protein>
<sequence>MDIFVSGVTSIIASILKAIAAAGAKAVAKPIRDNVEALMADAELDAKIDTILGNEFTQQLLDIEAAVQGALDAVHKDIKHDHLKRAVHAEMRMFQQRLLDTDHRFGLWSNDPSSPFKQKDFTGTYGRNDHREAIYSFAVRLTTTTAVGPSLTDDILTLCGDD</sequence>
<comment type="caution">
    <text evidence="1">The sequence shown here is derived from an EMBL/GenBank/DDBJ whole genome shotgun (WGS) entry which is preliminary data.</text>
</comment>
<reference evidence="2" key="1">
    <citation type="submission" date="2017-01" db="EMBL/GenBank/DDBJ databases">
        <title>Comparative genomics of anhydrobiosis in the tardigrade Hypsibius dujardini.</title>
        <authorList>
            <person name="Yoshida Y."/>
            <person name="Koutsovoulos G."/>
            <person name="Laetsch D."/>
            <person name="Stevens L."/>
            <person name="Kumar S."/>
            <person name="Horikawa D."/>
            <person name="Ishino K."/>
            <person name="Komine S."/>
            <person name="Tomita M."/>
            <person name="Blaxter M."/>
            <person name="Arakawa K."/>
        </authorList>
    </citation>
    <scope>NUCLEOTIDE SEQUENCE [LARGE SCALE GENOMIC DNA]</scope>
    <source>
        <strain evidence="2">Z151</strain>
    </source>
</reference>
<evidence type="ECO:0000313" key="2">
    <source>
        <dbReference type="Proteomes" id="UP000192578"/>
    </source>
</evidence>
<dbReference type="Proteomes" id="UP000192578">
    <property type="component" value="Unassembled WGS sequence"/>
</dbReference>
<keyword evidence="2" id="KW-1185">Reference proteome</keyword>
<evidence type="ECO:0000313" key="1">
    <source>
        <dbReference type="EMBL" id="OWA51129.1"/>
    </source>
</evidence>
<accession>A0A9X6NKI6</accession>
<organism evidence="1 2">
    <name type="scientific">Hypsibius exemplaris</name>
    <name type="common">Freshwater tardigrade</name>
    <dbReference type="NCBI Taxonomy" id="2072580"/>
    <lineage>
        <taxon>Eukaryota</taxon>
        <taxon>Metazoa</taxon>
        <taxon>Ecdysozoa</taxon>
        <taxon>Tardigrada</taxon>
        <taxon>Eutardigrada</taxon>
        <taxon>Parachela</taxon>
        <taxon>Hypsibioidea</taxon>
        <taxon>Hypsibiidae</taxon>
        <taxon>Hypsibius</taxon>
    </lineage>
</organism>
<name>A0A9X6NKI6_HYPEX</name>